<dbReference type="NCBIfam" id="TIGR00711">
    <property type="entry name" value="efflux_EmrB"/>
    <property type="match status" value="1"/>
</dbReference>
<feature type="transmembrane region" description="Helical" evidence="8">
    <location>
        <begin position="119"/>
        <end position="140"/>
    </location>
</feature>
<dbReference type="RefSeq" id="WP_301212456.1">
    <property type="nucleotide sequence ID" value="NZ_JAROCF010000001.1"/>
</dbReference>
<dbReference type="Proteomes" id="UP001174208">
    <property type="component" value="Unassembled WGS sequence"/>
</dbReference>
<evidence type="ECO:0000256" key="4">
    <source>
        <dbReference type="ARBA" id="ARBA00022475"/>
    </source>
</evidence>
<keyword evidence="6 8" id="KW-1133">Transmembrane helix</keyword>
<evidence type="ECO:0000256" key="8">
    <source>
        <dbReference type="SAM" id="Phobius"/>
    </source>
</evidence>
<dbReference type="Gene3D" id="1.20.1720.10">
    <property type="entry name" value="Multidrug resistance protein D"/>
    <property type="match status" value="1"/>
</dbReference>
<dbReference type="CDD" id="cd17503">
    <property type="entry name" value="MFS_LmrB_MDR_like"/>
    <property type="match status" value="1"/>
</dbReference>
<feature type="transmembrane region" description="Helical" evidence="8">
    <location>
        <begin position="178"/>
        <end position="198"/>
    </location>
</feature>
<proteinExistence type="inferred from homology"/>
<feature type="transmembrane region" description="Helical" evidence="8">
    <location>
        <begin position="59"/>
        <end position="83"/>
    </location>
</feature>
<evidence type="ECO:0000256" key="7">
    <source>
        <dbReference type="ARBA" id="ARBA00023136"/>
    </source>
</evidence>
<feature type="transmembrane region" description="Helical" evidence="8">
    <location>
        <begin position="210"/>
        <end position="230"/>
    </location>
</feature>
<evidence type="ECO:0000256" key="6">
    <source>
        <dbReference type="ARBA" id="ARBA00022989"/>
    </source>
</evidence>
<dbReference type="PANTHER" id="PTHR42718">
    <property type="entry name" value="MAJOR FACILITATOR SUPERFAMILY MULTIDRUG TRANSPORTER MFSC"/>
    <property type="match status" value="1"/>
</dbReference>
<accession>A0ABT8KFF2</accession>
<feature type="transmembrane region" description="Helical" evidence="8">
    <location>
        <begin position="90"/>
        <end position="107"/>
    </location>
</feature>
<keyword evidence="5 8" id="KW-0812">Transmembrane</keyword>
<feature type="transmembrane region" description="Helical" evidence="8">
    <location>
        <begin position="152"/>
        <end position="172"/>
    </location>
</feature>
<protein>
    <submittedName>
        <fullName evidence="10">MDR family MFS transporter</fullName>
    </submittedName>
</protein>
<evidence type="ECO:0000256" key="5">
    <source>
        <dbReference type="ARBA" id="ARBA00022692"/>
    </source>
</evidence>
<comment type="caution">
    <text evidence="10">The sequence shown here is derived from an EMBL/GenBank/DDBJ whole genome shotgun (WGS) entry which is preliminary data.</text>
</comment>
<dbReference type="InterPro" id="IPR004638">
    <property type="entry name" value="EmrB-like"/>
</dbReference>
<dbReference type="Pfam" id="PF07690">
    <property type="entry name" value="MFS_1"/>
    <property type="match status" value="1"/>
</dbReference>
<name>A0ABT8KFF2_9MICO</name>
<feature type="transmembrane region" description="Helical" evidence="8">
    <location>
        <begin position="314"/>
        <end position="337"/>
    </location>
</feature>
<keyword evidence="4" id="KW-1003">Cell membrane</keyword>
<dbReference type="InterPro" id="IPR011701">
    <property type="entry name" value="MFS"/>
</dbReference>
<feature type="transmembrane region" description="Helical" evidence="8">
    <location>
        <begin position="349"/>
        <end position="367"/>
    </location>
</feature>
<dbReference type="InterPro" id="IPR036259">
    <property type="entry name" value="MFS_trans_sf"/>
</dbReference>
<organism evidence="10 11">
    <name type="scientific">Leifsonia williamsii</name>
    <dbReference type="NCBI Taxonomy" id="3035919"/>
    <lineage>
        <taxon>Bacteria</taxon>
        <taxon>Bacillati</taxon>
        <taxon>Actinomycetota</taxon>
        <taxon>Actinomycetes</taxon>
        <taxon>Micrococcales</taxon>
        <taxon>Microbacteriaceae</taxon>
        <taxon>Leifsonia</taxon>
    </lineage>
</organism>
<sequence>MTLQDSPADTASVPAQTVAKPGPVIALLVVSAFVVILNETTMGVALTDIMDDLGITAATGAWLTTGFLLTMAIVIPLTGFLLSRFTIRQVFFSAMGLFATGTLIAALAPGFEVLLAGRIVQATGTGVMMPLLFTTVLTIVPPSHRGRMMGVITIVIAVAPAVGPTVSGLILQNLTWHAIFWIVLPIALLAIGLGAVWVRNVTETNPHARFDVLSVILSAFGFGGLIYGLSSIGEAASGHALMPIWIPIVVGVVALALFVLRQLQLQKVDGALLDLRVFTSRAFSLASVLVVIVMAALFGSLILIPIYLQQVLGLDVLAVGLVLLPGGVLMGAMAPVVGNLFDRFGPTPLVIPGTAIAAAALWGMATFGEGTSLVWVIAVHLALNLGLGLVFTPLLTSALGSLPQRLYPHGSAVVGTIQQVAGAAGTALFVTLMSVTIASSTSAGASPVTATADGVHVAFFIGAIVASAAVVLALFVRKPVEPVEAGGDVLTVH</sequence>
<feature type="transmembrane region" description="Helical" evidence="8">
    <location>
        <begin position="24"/>
        <end position="47"/>
    </location>
</feature>
<dbReference type="PRINTS" id="PR01036">
    <property type="entry name" value="TCRTETB"/>
</dbReference>
<evidence type="ECO:0000259" key="9">
    <source>
        <dbReference type="PROSITE" id="PS50850"/>
    </source>
</evidence>
<feature type="transmembrane region" description="Helical" evidence="8">
    <location>
        <begin position="457"/>
        <end position="476"/>
    </location>
</feature>
<evidence type="ECO:0000256" key="2">
    <source>
        <dbReference type="ARBA" id="ARBA00008537"/>
    </source>
</evidence>
<evidence type="ECO:0000256" key="1">
    <source>
        <dbReference type="ARBA" id="ARBA00004651"/>
    </source>
</evidence>
<comment type="similarity">
    <text evidence="2">Belongs to the major facilitator superfamily. EmrB family.</text>
</comment>
<keyword evidence="3" id="KW-0813">Transport</keyword>
<feature type="transmembrane region" description="Helical" evidence="8">
    <location>
        <begin position="282"/>
        <end position="308"/>
    </location>
</feature>
<dbReference type="Gene3D" id="1.20.1250.20">
    <property type="entry name" value="MFS general substrate transporter like domains"/>
    <property type="match status" value="1"/>
</dbReference>
<evidence type="ECO:0000256" key="3">
    <source>
        <dbReference type="ARBA" id="ARBA00022448"/>
    </source>
</evidence>
<keyword evidence="7 8" id="KW-0472">Membrane</keyword>
<keyword evidence="11" id="KW-1185">Reference proteome</keyword>
<gene>
    <name evidence="10" type="ORF">P5G50_14995</name>
</gene>
<dbReference type="PANTHER" id="PTHR42718:SF9">
    <property type="entry name" value="MAJOR FACILITATOR SUPERFAMILY MULTIDRUG TRANSPORTER MFSC"/>
    <property type="match status" value="1"/>
</dbReference>
<evidence type="ECO:0000313" key="11">
    <source>
        <dbReference type="Proteomes" id="UP001174208"/>
    </source>
</evidence>
<dbReference type="SUPFAM" id="SSF103473">
    <property type="entry name" value="MFS general substrate transporter"/>
    <property type="match status" value="1"/>
</dbReference>
<dbReference type="EMBL" id="JAROCF010000001">
    <property type="protein sequence ID" value="MDN4615757.1"/>
    <property type="molecule type" value="Genomic_DNA"/>
</dbReference>
<evidence type="ECO:0000313" key="10">
    <source>
        <dbReference type="EMBL" id="MDN4615757.1"/>
    </source>
</evidence>
<dbReference type="InterPro" id="IPR020846">
    <property type="entry name" value="MFS_dom"/>
</dbReference>
<feature type="transmembrane region" description="Helical" evidence="8">
    <location>
        <begin position="412"/>
        <end position="437"/>
    </location>
</feature>
<reference evidence="10" key="1">
    <citation type="submission" date="2023-06" db="EMBL/GenBank/DDBJ databases">
        <title>MT1 and MT2 Draft Genomes of Novel Species.</title>
        <authorList>
            <person name="Venkateswaran K."/>
        </authorList>
    </citation>
    <scope>NUCLEOTIDE SEQUENCE</scope>
    <source>
        <strain evidence="10">F6_8S_P_1B</strain>
    </source>
</reference>
<feature type="transmembrane region" description="Helical" evidence="8">
    <location>
        <begin position="242"/>
        <end position="261"/>
    </location>
</feature>
<dbReference type="PROSITE" id="PS50850">
    <property type="entry name" value="MFS"/>
    <property type="match status" value="1"/>
</dbReference>
<feature type="transmembrane region" description="Helical" evidence="8">
    <location>
        <begin position="373"/>
        <end position="400"/>
    </location>
</feature>
<feature type="domain" description="Major facilitator superfamily (MFS) profile" evidence="9">
    <location>
        <begin position="24"/>
        <end position="481"/>
    </location>
</feature>
<comment type="subcellular location">
    <subcellularLocation>
        <location evidence="1">Cell membrane</location>
        <topology evidence="1">Multi-pass membrane protein</topology>
    </subcellularLocation>
</comment>